<dbReference type="Pfam" id="PF00534">
    <property type="entry name" value="Glycos_transf_1"/>
    <property type="match status" value="1"/>
</dbReference>
<keyword evidence="8" id="KW-1185">Reference proteome</keyword>
<dbReference type="OrthoDB" id="9802525at2"/>
<evidence type="ECO:0000313" key="8">
    <source>
        <dbReference type="Proteomes" id="UP000267081"/>
    </source>
</evidence>
<feature type="transmembrane region" description="Helical" evidence="3">
    <location>
        <begin position="154"/>
        <end position="174"/>
    </location>
</feature>
<dbReference type="EMBL" id="RSEC01000060">
    <property type="protein sequence ID" value="RSD10356.1"/>
    <property type="molecule type" value="Genomic_DNA"/>
</dbReference>
<evidence type="ECO:0000256" key="4">
    <source>
        <dbReference type="SAM" id="SignalP"/>
    </source>
</evidence>
<reference evidence="7 8" key="1">
    <citation type="submission" date="2018-12" db="EMBL/GenBank/DDBJ databases">
        <title>Amycolatopsis eburnea sp. nov. actinomycete associate with arbuscular mycorrhiza fungal spore.</title>
        <authorList>
            <person name="Lumyong S."/>
            <person name="Chaiya L."/>
        </authorList>
    </citation>
    <scope>NUCLEOTIDE SEQUENCE [LARGE SCALE GENOMIC DNA]</scope>
    <source>
        <strain evidence="7 8">GLM-1</strain>
    </source>
</reference>
<dbReference type="GO" id="GO:1901137">
    <property type="term" value="P:carbohydrate derivative biosynthetic process"/>
    <property type="evidence" value="ECO:0007669"/>
    <property type="project" value="UniProtKB-ARBA"/>
</dbReference>
<dbReference type="Pfam" id="PF13439">
    <property type="entry name" value="Glyco_transf_4"/>
    <property type="match status" value="1"/>
</dbReference>
<feature type="transmembrane region" description="Helical" evidence="3">
    <location>
        <begin position="180"/>
        <end position="199"/>
    </location>
</feature>
<proteinExistence type="predicted"/>
<feature type="chain" id="PRO_5019099134" evidence="4">
    <location>
        <begin position="20"/>
        <end position="668"/>
    </location>
</feature>
<keyword evidence="3" id="KW-0812">Transmembrane</keyword>
<dbReference type="InterPro" id="IPR050194">
    <property type="entry name" value="Glycosyltransferase_grp1"/>
</dbReference>
<dbReference type="Proteomes" id="UP000267081">
    <property type="component" value="Unassembled WGS sequence"/>
</dbReference>
<feature type="transmembrane region" description="Helical" evidence="3">
    <location>
        <begin position="57"/>
        <end position="90"/>
    </location>
</feature>
<dbReference type="SUPFAM" id="SSF103481">
    <property type="entry name" value="Multidrug resistance efflux transporter EmrE"/>
    <property type="match status" value="1"/>
</dbReference>
<evidence type="ECO:0000313" key="7">
    <source>
        <dbReference type="EMBL" id="RSD10356.1"/>
    </source>
</evidence>
<comment type="caution">
    <text evidence="7">The sequence shown here is derived from an EMBL/GenBank/DDBJ whole genome shotgun (WGS) entry which is preliminary data.</text>
</comment>
<dbReference type="InterPro" id="IPR001296">
    <property type="entry name" value="Glyco_trans_1"/>
</dbReference>
<dbReference type="SUPFAM" id="SSF53756">
    <property type="entry name" value="UDP-Glycosyltransferase/glycogen phosphorylase"/>
    <property type="match status" value="1"/>
</dbReference>
<dbReference type="CDD" id="cd03817">
    <property type="entry name" value="GT4_UGDG-like"/>
    <property type="match status" value="1"/>
</dbReference>
<keyword evidence="4" id="KW-0732">Signal</keyword>
<accession>A0A427SZG2</accession>
<dbReference type="RefSeq" id="WP_125314512.1">
    <property type="nucleotide sequence ID" value="NZ_RSEC01000060.1"/>
</dbReference>
<feature type="transmembrane region" description="Helical" evidence="3">
    <location>
        <begin position="126"/>
        <end position="147"/>
    </location>
</feature>
<dbReference type="PANTHER" id="PTHR45947:SF3">
    <property type="entry name" value="SULFOQUINOVOSYL TRANSFERASE SQD2"/>
    <property type="match status" value="1"/>
</dbReference>
<feature type="domain" description="Glycosyl transferase family 1" evidence="5">
    <location>
        <begin position="476"/>
        <end position="625"/>
    </location>
</feature>
<gene>
    <name evidence="7" type="ORF">EIY87_36415</name>
</gene>
<evidence type="ECO:0000259" key="6">
    <source>
        <dbReference type="Pfam" id="PF13439"/>
    </source>
</evidence>
<dbReference type="Gene3D" id="3.40.50.2000">
    <property type="entry name" value="Glycogen Phosphorylase B"/>
    <property type="match status" value="2"/>
</dbReference>
<sequence length="668" mass="68642">MTALAIACALVAAALFAVAATRQHAEVAGLGVAGPPGWRALARLLRSPGWWAGTGLALGGSLLHLVALALAPLPVVQPLGVFSLVLTVLFGRRARDRRVVTAVVLVVGGVAGFVALAASAAPGAGISAGAAEGVAVAGFAIAAACWFARAGCAALAAASAVLFGLGSSVVHAAASQPPGTAVLLGGQALLLLGAGGVLLHRAYAAGPTAVVVGTTTVLDPLTAVAVAAVAYGEVPRPAAALAAVVALAGVRVLAGAVPQAPSKPEENPVPPTGLRVLIGADTFPPDINGAAFFAERLARGLAGRGHDVHVACPSGTGPARTEERDGYTIHRLRSRAIPLHRGYRFCTPGAARTAAGALLDRIRPDVVHVQAHFGVGRALLATAAGRDIPGMATNHFMPDNLLGYTPFPRRVKDALARWAWRDLVRVYRDARVVTTPTPRAAEVLAGIGLGRPAQVISCGIDLAHYATPGRPADRPMSVLFVGRLDEEKNVDQLLRALVPLPHVRADLVGDGTRRRELEALAAELGIAGRVTFHGFVPDAELVHRYADAGVFCMPGTAELQSLATMEAMAAGLPVVAADALALPHLVRHGENGYLFEPGAITTISRRIAELAADPDARARMGEASRAIVARHDIDDALTAFETQYRTLLGEPGCLPRVPALTAGTHQQA</sequence>
<name>A0A427SZG2_9PSEU</name>
<evidence type="ECO:0000256" key="1">
    <source>
        <dbReference type="ARBA" id="ARBA00022676"/>
    </source>
</evidence>
<evidence type="ECO:0000256" key="2">
    <source>
        <dbReference type="ARBA" id="ARBA00022679"/>
    </source>
</evidence>
<keyword evidence="2 7" id="KW-0808">Transferase</keyword>
<evidence type="ECO:0000259" key="5">
    <source>
        <dbReference type="Pfam" id="PF00534"/>
    </source>
</evidence>
<feature type="transmembrane region" description="Helical" evidence="3">
    <location>
        <begin position="99"/>
        <end position="120"/>
    </location>
</feature>
<keyword evidence="3" id="KW-0472">Membrane</keyword>
<dbReference type="PANTHER" id="PTHR45947">
    <property type="entry name" value="SULFOQUINOVOSYL TRANSFERASE SQD2"/>
    <property type="match status" value="1"/>
</dbReference>
<organism evidence="7 8">
    <name type="scientific">Amycolatopsis eburnea</name>
    <dbReference type="NCBI Taxonomy" id="2267691"/>
    <lineage>
        <taxon>Bacteria</taxon>
        <taxon>Bacillati</taxon>
        <taxon>Actinomycetota</taxon>
        <taxon>Actinomycetes</taxon>
        <taxon>Pseudonocardiales</taxon>
        <taxon>Pseudonocardiaceae</taxon>
        <taxon>Amycolatopsis</taxon>
    </lineage>
</organism>
<dbReference type="AlphaFoldDB" id="A0A427SZG2"/>
<protein>
    <submittedName>
        <fullName evidence="7">Glycosyltransferase family 4 protein</fullName>
    </submittedName>
</protein>
<keyword evidence="1" id="KW-0328">Glycosyltransferase</keyword>
<dbReference type="GO" id="GO:0016757">
    <property type="term" value="F:glycosyltransferase activity"/>
    <property type="evidence" value="ECO:0007669"/>
    <property type="project" value="UniProtKB-KW"/>
</dbReference>
<feature type="signal peptide" evidence="4">
    <location>
        <begin position="1"/>
        <end position="19"/>
    </location>
</feature>
<dbReference type="InterPro" id="IPR028098">
    <property type="entry name" value="Glyco_trans_4-like_N"/>
</dbReference>
<evidence type="ECO:0000256" key="3">
    <source>
        <dbReference type="SAM" id="Phobius"/>
    </source>
</evidence>
<feature type="transmembrane region" description="Helical" evidence="3">
    <location>
        <begin position="211"/>
        <end position="232"/>
    </location>
</feature>
<dbReference type="InterPro" id="IPR037185">
    <property type="entry name" value="EmrE-like"/>
</dbReference>
<keyword evidence="3" id="KW-1133">Transmembrane helix</keyword>
<feature type="domain" description="Glycosyltransferase subfamily 4-like N-terminal" evidence="6">
    <location>
        <begin position="287"/>
        <end position="463"/>
    </location>
</feature>